<accession>A0A0N0VGY4</accession>
<dbReference type="EMBL" id="LGTL01000002">
    <property type="protein sequence ID" value="KPA84654.1"/>
    <property type="molecule type" value="Genomic_DNA"/>
</dbReference>
<name>A0A0N0VGY4_LEPPY</name>
<keyword evidence="4" id="KW-1185">Reference proteome</keyword>
<dbReference type="Proteomes" id="UP000037923">
    <property type="component" value="Unassembled WGS sequence"/>
</dbReference>
<feature type="region of interest" description="Disordered" evidence="2">
    <location>
        <begin position="597"/>
        <end position="669"/>
    </location>
</feature>
<dbReference type="OrthoDB" id="277958at2759"/>
<dbReference type="OMA" id="ITFRQTM"/>
<evidence type="ECO:0000256" key="1">
    <source>
        <dbReference type="SAM" id="Coils"/>
    </source>
</evidence>
<feature type="coiled-coil region" evidence="1">
    <location>
        <begin position="136"/>
        <end position="198"/>
    </location>
</feature>
<feature type="region of interest" description="Disordered" evidence="2">
    <location>
        <begin position="461"/>
        <end position="492"/>
    </location>
</feature>
<feature type="compositionally biased region" description="Polar residues" evidence="2">
    <location>
        <begin position="622"/>
        <end position="641"/>
    </location>
</feature>
<feature type="compositionally biased region" description="Polar residues" evidence="2">
    <location>
        <begin position="415"/>
        <end position="425"/>
    </location>
</feature>
<feature type="compositionally biased region" description="Polar residues" evidence="2">
    <location>
        <begin position="732"/>
        <end position="745"/>
    </location>
</feature>
<feature type="compositionally biased region" description="Acidic residues" evidence="2">
    <location>
        <begin position="791"/>
        <end position="800"/>
    </location>
</feature>
<protein>
    <submittedName>
        <fullName evidence="3">Uncharacterized protein</fullName>
    </submittedName>
</protein>
<keyword evidence="1" id="KW-0175">Coiled coil</keyword>
<feature type="compositionally biased region" description="Polar residues" evidence="2">
    <location>
        <begin position="483"/>
        <end position="492"/>
    </location>
</feature>
<organism evidence="3 4">
    <name type="scientific">Leptomonas pyrrhocoris</name>
    <name type="common">Firebug parasite</name>
    <dbReference type="NCBI Taxonomy" id="157538"/>
    <lineage>
        <taxon>Eukaryota</taxon>
        <taxon>Discoba</taxon>
        <taxon>Euglenozoa</taxon>
        <taxon>Kinetoplastea</taxon>
        <taxon>Metakinetoplastina</taxon>
        <taxon>Trypanosomatida</taxon>
        <taxon>Trypanosomatidae</taxon>
        <taxon>Leishmaniinae</taxon>
        <taxon>Leptomonas</taxon>
    </lineage>
</organism>
<evidence type="ECO:0000256" key="2">
    <source>
        <dbReference type="SAM" id="MobiDB-lite"/>
    </source>
</evidence>
<dbReference type="VEuPathDB" id="TriTrypDB:LpyrH10_02_1420"/>
<evidence type="ECO:0000313" key="4">
    <source>
        <dbReference type="Proteomes" id="UP000037923"/>
    </source>
</evidence>
<dbReference type="AlphaFoldDB" id="A0A0N0VGY4"/>
<feature type="region of interest" description="Disordered" evidence="2">
    <location>
        <begin position="415"/>
        <end position="435"/>
    </location>
</feature>
<dbReference type="GeneID" id="26901463"/>
<feature type="region of interest" description="Disordered" evidence="2">
    <location>
        <begin position="769"/>
        <end position="800"/>
    </location>
</feature>
<gene>
    <name evidence="3" type="ORF">ABB37_01168</name>
</gene>
<comment type="caution">
    <text evidence="3">The sequence shown here is derived from an EMBL/GenBank/DDBJ whole genome shotgun (WGS) entry which is preliminary data.</text>
</comment>
<sequence length="800" mass="88403">MADFPARAGRRVTFKGRQRGEQSVQTESSFVPDCKDLGFAYDPLASEQYENLIGLRQMIQTCIKKVAGDVYDVVNFKDILFQLESELPSSLPVTDLLLLSSRLFRRTAELGRLLSCFFGVVFADDYNDEHFRFTEVRLLQREVRELKRQLEGSEKERVRLQQKLDNVGQIAYDHGKAVEALETHNEALKKQTTALEDQMALLFHQLNAGLESHCKDAYKQVSGETKVQESLNPTRITFRQTMDSLSEQLRGSRGLITEVREVLLSCSSGGRTGEAYVAVEPSVRFKLKMLDSNFQQLMGRFTAIKDTVVETAQELMTALQERKKILYLSFQHIRLYDLQNAKMRNARAILSQLQQNTTEVVQRIQVTFPGGALTSVDRFGNIASQRWQGGYTLATLRGYKLAQKNEAAERVSLANSVSGEVSTSAPPRHSLQPGRLLPGLTEAQVMAAESELAALEGRPFDATAGLRSPGNAPFTGNGEGSPPSASMQLQSCSTSQSISAAGGFSQGTPANAFSNDDSDVAPFASIGSFLDIIRQVNNDMEELQKTLVLDDEMAAFLKMLTLSASTTPRTDVGDNTTLTGGRASQLERQEYNMEAALHPTGSGLDGNRSSGNASKLSGALTEASNRGENDSFGSTSFTLRSPRSPDSHGSASSRADRGQSDAALARQAVQLQRQQEQITKMQEDFSSKIGFLRQIYEARIGDLEVRESNVSKRYANHGAVTVFHTSRATDDSIATATSMKPSSSEGRPAQPANRDKEQLMRMRKNWQQTKFKLQPNRRLREATVNELENSGADDEEIYQD</sequence>
<reference evidence="3 4" key="1">
    <citation type="submission" date="2015-07" db="EMBL/GenBank/DDBJ databases">
        <title>High-quality genome of monoxenous trypanosomatid Leptomonas pyrrhocoris.</title>
        <authorList>
            <person name="Flegontov P."/>
            <person name="Butenko A."/>
            <person name="Firsov S."/>
            <person name="Vlcek C."/>
            <person name="Logacheva M.D."/>
            <person name="Field M."/>
            <person name="Filatov D."/>
            <person name="Flegontova O."/>
            <person name="Gerasimov E."/>
            <person name="Jackson A.P."/>
            <person name="Kelly S."/>
            <person name="Opperdoes F."/>
            <person name="O'Reilly A."/>
            <person name="Votypka J."/>
            <person name="Yurchenko V."/>
            <person name="Lukes J."/>
        </authorList>
    </citation>
    <scope>NUCLEOTIDE SEQUENCE [LARGE SCALE GENOMIC DNA]</scope>
    <source>
        <strain evidence="3">H10</strain>
    </source>
</reference>
<evidence type="ECO:0000313" key="3">
    <source>
        <dbReference type="EMBL" id="KPA84654.1"/>
    </source>
</evidence>
<proteinExistence type="predicted"/>
<dbReference type="RefSeq" id="XP_015663093.1">
    <property type="nucleotide sequence ID" value="XM_015797573.1"/>
</dbReference>
<feature type="region of interest" description="Disordered" evidence="2">
    <location>
        <begin position="732"/>
        <end position="757"/>
    </location>
</feature>